<feature type="compositionally biased region" description="Basic residues" evidence="4">
    <location>
        <begin position="1"/>
        <end position="38"/>
    </location>
</feature>
<dbReference type="PANTHER" id="PTHR12687:SF4">
    <property type="entry name" value="NUCLEOLAR COMPLEX PROTEIN 2 HOMOLOG"/>
    <property type="match status" value="1"/>
</dbReference>
<dbReference type="RefSeq" id="XP_017986609.1">
    <property type="nucleotide sequence ID" value="XM_018131503.1"/>
</dbReference>
<feature type="region of interest" description="Disordered" evidence="4">
    <location>
        <begin position="1"/>
        <end position="62"/>
    </location>
</feature>
<feature type="compositionally biased region" description="Basic and acidic residues" evidence="4">
    <location>
        <begin position="39"/>
        <end position="62"/>
    </location>
</feature>
<dbReference type="OrthoDB" id="10266662at2759"/>
<dbReference type="AlphaFoldDB" id="A0A109UY54"/>
<feature type="compositionally biased region" description="Acidic residues" evidence="4">
    <location>
        <begin position="150"/>
        <end position="159"/>
    </location>
</feature>
<dbReference type="EMBL" id="CP014243">
    <property type="protein sequence ID" value="AMD19613.1"/>
    <property type="molecule type" value="Genomic_DNA"/>
</dbReference>
<evidence type="ECO:0000256" key="4">
    <source>
        <dbReference type="SAM" id="MobiDB-lite"/>
    </source>
</evidence>
<dbReference type="GO" id="GO:0005730">
    <property type="term" value="C:nucleolus"/>
    <property type="evidence" value="ECO:0007669"/>
    <property type="project" value="TreeGrafter"/>
</dbReference>
<feature type="compositionally biased region" description="Acidic residues" evidence="4">
    <location>
        <begin position="96"/>
        <end position="113"/>
    </location>
</feature>
<dbReference type="GO" id="GO:0030690">
    <property type="term" value="C:Noc1p-Noc2p complex"/>
    <property type="evidence" value="ECO:0007669"/>
    <property type="project" value="TreeGrafter"/>
</dbReference>
<reference evidence="5 6" key="1">
    <citation type="submission" date="2016-01" db="EMBL/GenBank/DDBJ databases">
        <title>Genome sequence of the yeast Holleya sinecauda.</title>
        <authorList>
            <person name="Dietrich F.S."/>
        </authorList>
    </citation>
    <scope>NUCLEOTIDE SEQUENCE [LARGE SCALE GENOMIC DNA]</scope>
    <source>
        <strain evidence="5 6">ATCC 58844</strain>
    </source>
</reference>
<gene>
    <name evidence="5" type="ORF">AW171_hschr31453</name>
</gene>
<evidence type="ECO:0000313" key="5">
    <source>
        <dbReference type="EMBL" id="AMD19613.1"/>
    </source>
</evidence>
<evidence type="ECO:0000256" key="3">
    <source>
        <dbReference type="ARBA" id="ARBA00023242"/>
    </source>
</evidence>
<protein>
    <submittedName>
        <fullName evidence="5">HCL538Wp</fullName>
    </submittedName>
</protein>
<feature type="region of interest" description="Disordered" evidence="4">
    <location>
        <begin position="144"/>
        <end position="173"/>
    </location>
</feature>
<accession>A0A109UY54</accession>
<proteinExistence type="inferred from homology"/>
<keyword evidence="6" id="KW-1185">Reference proteome</keyword>
<dbReference type="Proteomes" id="UP000243052">
    <property type="component" value="Chromosome iii"/>
</dbReference>
<evidence type="ECO:0000256" key="2">
    <source>
        <dbReference type="ARBA" id="ARBA00005907"/>
    </source>
</evidence>
<dbReference type="GO" id="GO:0030691">
    <property type="term" value="C:Noc2p-Noc3p complex"/>
    <property type="evidence" value="ECO:0007669"/>
    <property type="project" value="TreeGrafter"/>
</dbReference>
<dbReference type="Pfam" id="PF03715">
    <property type="entry name" value="Noc2"/>
    <property type="match status" value="1"/>
</dbReference>
<dbReference type="GO" id="GO:0042273">
    <property type="term" value="P:ribosomal large subunit biogenesis"/>
    <property type="evidence" value="ECO:0007669"/>
    <property type="project" value="TreeGrafter"/>
</dbReference>
<feature type="compositionally biased region" description="Basic and acidic residues" evidence="4">
    <location>
        <begin position="160"/>
        <end position="169"/>
    </location>
</feature>
<sequence length="702" mass="80127">MGKVSKATKKFQTKHLKHTLDHRKKIKAHNKKIQGRRGNKSEEEKKALALTKDEQKLQKSTKEEVFKDMSVEKFFDGGFAIPKVDKKLGAAKPNGSEDESDQESDSSFDEDDMKENMENLASKDPEFYEYLKKNDEELLDFQATNPLDGISDEEEEPAEELEKEKKPEESGQVSVSLKMVSKWRKALKEKPTTKLVRNLVSAFKAAVNVNKDESANYLFAVSDAKAFQELMFLVLKDLPVAIQKMVPYKIVRNVRTLPSNLNVTKLSSILKVHAGSLIVLLQDITNTETAALVLHSTNELLPYFLSYRKILKELISSAVYVWSTTQEVDTQIAIFAFLNNASREFKKSLLQTVLKSTYSTFMKSCRKTNMRTMPLINLQKNSSTELFGIDPVLGYQIGFEYIRQLAINLRNTTSGTTKRSSKVNSAEAYKLIYNWQYCHALDFWSRVLAAHCNPEKEKGTESPLRQLIYPLVQVTLGVIRLVPTAQFFPLRFYLIRSLIRLSQHTGVFIPIYPLLSEILSSTAFTKQAKKNSSLAMFDFDHNIKCNQAYLGTKIYQDALAEQFVELVAEFYVLYAKSVAFPELTTPAIISLRRYVKTTKNMKFNRMLSVLIEKLNKNNDFILKKRSQIDFGPNNKSEVARFLNDVPWETTPLGSYVKAQREVKEEKARILRESLEEEKNSSQDEELLPDASSDAADDEELSE</sequence>
<evidence type="ECO:0000256" key="1">
    <source>
        <dbReference type="ARBA" id="ARBA00004123"/>
    </source>
</evidence>
<dbReference type="GO" id="GO:0005654">
    <property type="term" value="C:nucleoplasm"/>
    <property type="evidence" value="ECO:0007669"/>
    <property type="project" value="TreeGrafter"/>
</dbReference>
<comment type="subcellular location">
    <subcellularLocation>
        <location evidence="1">Nucleus</location>
    </subcellularLocation>
</comment>
<evidence type="ECO:0000313" key="6">
    <source>
        <dbReference type="Proteomes" id="UP000243052"/>
    </source>
</evidence>
<feature type="region of interest" description="Disordered" evidence="4">
    <location>
        <begin position="672"/>
        <end position="702"/>
    </location>
</feature>
<dbReference type="InterPro" id="IPR005343">
    <property type="entry name" value="Noc2"/>
</dbReference>
<comment type="similarity">
    <text evidence="2">Belongs to the NOC2 family.</text>
</comment>
<feature type="region of interest" description="Disordered" evidence="4">
    <location>
        <begin position="88"/>
        <end position="113"/>
    </location>
</feature>
<feature type="compositionally biased region" description="Basic and acidic residues" evidence="4">
    <location>
        <begin position="672"/>
        <end position="681"/>
    </location>
</feature>
<dbReference type="GeneID" id="28722818"/>
<dbReference type="STRING" id="45286.A0A109UY54"/>
<organism evidence="5 6">
    <name type="scientific">Eremothecium sinecaudum</name>
    <dbReference type="NCBI Taxonomy" id="45286"/>
    <lineage>
        <taxon>Eukaryota</taxon>
        <taxon>Fungi</taxon>
        <taxon>Dikarya</taxon>
        <taxon>Ascomycota</taxon>
        <taxon>Saccharomycotina</taxon>
        <taxon>Saccharomycetes</taxon>
        <taxon>Saccharomycetales</taxon>
        <taxon>Saccharomycetaceae</taxon>
        <taxon>Eremothecium</taxon>
    </lineage>
</organism>
<keyword evidence="3" id="KW-0539">Nucleus</keyword>
<name>A0A109UY54_9SACH</name>
<dbReference type="PANTHER" id="PTHR12687">
    <property type="entry name" value="NUCLEOLAR COMPLEX 2 AND RAD4-RELATED"/>
    <property type="match status" value="1"/>
</dbReference>